<feature type="transmembrane region" description="Helical" evidence="1">
    <location>
        <begin position="87"/>
        <end position="106"/>
    </location>
</feature>
<keyword evidence="3" id="KW-1185">Reference proteome</keyword>
<sequence length="143" mass="17056">MKKLPKLLGIACLVILLILVRLFENELFYDPLINFYRYGGHLSMQLPQINLSKLLIFLSLRFWLNTLISLGILFIAFRSNPMIKFSAILFSIFFIMGFAAFCFFYINLSQQNVMTLFYIRRFLIHPLFILILLPSFYYYRLQK</sequence>
<keyword evidence="1" id="KW-0812">Transmembrane</keyword>
<dbReference type="NCBIfam" id="TIGR04127">
    <property type="entry name" value="flavo_near_exo"/>
    <property type="match status" value="1"/>
</dbReference>
<dbReference type="OrthoDB" id="982493at2"/>
<dbReference type="STRING" id="1073325.SAMN05444483_10853"/>
<dbReference type="EMBL" id="FQVT01000008">
    <property type="protein sequence ID" value="SHG29528.1"/>
    <property type="molecule type" value="Genomic_DNA"/>
</dbReference>
<feature type="transmembrane region" description="Helical" evidence="1">
    <location>
        <begin position="54"/>
        <end position="75"/>
    </location>
</feature>
<accession>A0A1M5IMI4</accession>
<dbReference type="Proteomes" id="UP000183945">
    <property type="component" value="Unassembled WGS sequence"/>
</dbReference>
<feature type="transmembrane region" description="Helical" evidence="1">
    <location>
        <begin position="118"/>
        <end position="139"/>
    </location>
</feature>
<name>A0A1M5IMI4_SALEC</name>
<dbReference type="AlphaFoldDB" id="A0A1M5IMI4"/>
<gene>
    <name evidence="2" type="ORF">SAMN05444483_10853</name>
</gene>
<protein>
    <submittedName>
        <fullName evidence="2">Exosortase F-associated protein</fullName>
    </submittedName>
</protein>
<evidence type="ECO:0000313" key="3">
    <source>
        <dbReference type="Proteomes" id="UP000183945"/>
    </source>
</evidence>
<proteinExistence type="predicted"/>
<dbReference type="InterPro" id="IPR026414">
    <property type="entry name" value="ExosoTase_F-assoc_memb"/>
</dbReference>
<reference evidence="3" key="1">
    <citation type="submission" date="2016-11" db="EMBL/GenBank/DDBJ databases">
        <authorList>
            <person name="Varghese N."/>
            <person name="Submissions S."/>
        </authorList>
    </citation>
    <scope>NUCLEOTIDE SEQUENCE [LARGE SCALE GENOMIC DNA]</scope>
    <source>
        <strain evidence="3">DSM 24579</strain>
    </source>
</reference>
<evidence type="ECO:0000313" key="2">
    <source>
        <dbReference type="EMBL" id="SHG29528.1"/>
    </source>
</evidence>
<organism evidence="2 3">
    <name type="scientific">Salegentibacter echinorum</name>
    <dbReference type="NCBI Taxonomy" id="1073325"/>
    <lineage>
        <taxon>Bacteria</taxon>
        <taxon>Pseudomonadati</taxon>
        <taxon>Bacteroidota</taxon>
        <taxon>Flavobacteriia</taxon>
        <taxon>Flavobacteriales</taxon>
        <taxon>Flavobacteriaceae</taxon>
        <taxon>Salegentibacter</taxon>
    </lineage>
</organism>
<keyword evidence="1" id="KW-0472">Membrane</keyword>
<dbReference type="RefSeq" id="WP_072880169.1">
    <property type="nucleotide sequence ID" value="NZ_FQVT01000008.1"/>
</dbReference>
<evidence type="ECO:0000256" key="1">
    <source>
        <dbReference type="SAM" id="Phobius"/>
    </source>
</evidence>
<keyword evidence="1" id="KW-1133">Transmembrane helix</keyword>